<name>A0ACD3A1R4_9AGAR</name>
<evidence type="ECO:0000313" key="1">
    <source>
        <dbReference type="EMBL" id="TFK59616.1"/>
    </source>
</evidence>
<evidence type="ECO:0000313" key="2">
    <source>
        <dbReference type="Proteomes" id="UP000308600"/>
    </source>
</evidence>
<gene>
    <name evidence="1" type="ORF">BDN72DRAFT_851168</name>
</gene>
<reference evidence="1 2" key="1">
    <citation type="journal article" date="2019" name="Nat. Ecol. Evol.">
        <title>Megaphylogeny resolves global patterns of mushroom evolution.</title>
        <authorList>
            <person name="Varga T."/>
            <person name="Krizsan K."/>
            <person name="Foldi C."/>
            <person name="Dima B."/>
            <person name="Sanchez-Garcia M."/>
            <person name="Sanchez-Ramirez S."/>
            <person name="Szollosi G.J."/>
            <person name="Szarkandi J.G."/>
            <person name="Papp V."/>
            <person name="Albert L."/>
            <person name="Andreopoulos W."/>
            <person name="Angelini C."/>
            <person name="Antonin V."/>
            <person name="Barry K.W."/>
            <person name="Bougher N.L."/>
            <person name="Buchanan P."/>
            <person name="Buyck B."/>
            <person name="Bense V."/>
            <person name="Catcheside P."/>
            <person name="Chovatia M."/>
            <person name="Cooper J."/>
            <person name="Damon W."/>
            <person name="Desjardin D."/>
            <person name="Finy P."/>
            <person name="Geml J."/>
            <person name="Haridas S."/>
            <person name="Hughes K."/>
            <person name="Justo A."/>
            <person name="Karasinski D."/>
            <person name="Kautmanova I."/>
            <person name="Kiss B."/>
            <person name="Kocsube S."/>
            <person name="Kotiranta H."/>
            <person name="LaButti K.M."/>
            <person name="Lechner B.E."/>
            <person name="Liimatainen K."/>
            <person name="Lipzen A."/>
            <person name="Lukacs Z."/>
            <person name="Mihaltcheva S."/>
            <person name="Morgado L.N."/>
            <person name="Niskanen T."/>
            <person name="Noordeloos M.E."/>
            <person name="Ohm R.A."/>
            <person name="Ortiz-Santana B."/>
            <person name="Ovrebo C."/>
            <person name="Racz N."/>
            <person name="Riley R."/>
            <person name="Savchenko A."/>
            <person name="Shiryaev A."/>
            <person name="Soop K."/>
            <person name="Spirin V."/>
            <person name="Szebenyi C."/>
            <person name="Tomsovsky M."/>
            <person name="Tulloss R.E."/>
            <person name="Uehling J."/>
            <person name="Grigoriev I.V."/>
            <person name="Vagvolgyi C."/>
            <person name="Papp T."/>
            <person name="Martin F.M."/>
            <person name="Miettinen O."/>
            <person name="Hibbett D.S."/>
            <person name="Nagy L.G."/>
        </authorList>
    </citation>
    <scope>NUCLEOTIDE SEQUENCE [LARGE SCALE GENOMIC DNA]</scope>
    <source>
        <strain evidence="1 2">NL-1719</strain>
    </source>
</reference>
<sequence>MITVGVYSYAGTPKNDGSDASVPVQRCVVSTVLVLIGLTMLVVYLPILRVAVTVTGSHDGRESRPSPGANGAEAHGHEGGATSMSNLA</sequence>
<accession>A0ACD3A1R4</accession>
<organism evidence="1 2">
    <name type="scientific">Pluteus cervinus</name>
    <dbReference type="NCBI Taxonomy" id="181527"/>
    <lineage>
        <taxon>Eukaryota</taxon>
        <taxon>Fungi</taxon>
        <taxon>Dikarya</taxon>
        <taxon>Basidiomycota</taxon>
        <taxon>Agaricomycotina</taxon>
        <taxon>Agaricomycetes</taxon>
        <taxon>Agaricomycetidae</taxon>
        <taxon>Agaricales</taxon>
        <taxon>Pluteineae</taxon>
        <taxon>Pluteaceae</taxon>
        <taxon>Pluteus</taxon>
    </lineage>
</organism>
<dbReference type="Proteomes" id="UP000308600">
    <property type="component" value="Unassembled WGS sequence"/>
</dbReference>
<proteinExistence type="predicted"/>
<keyword evidence="2" id="KW-1185">Reference proteome</keyword>
<protein>
    <submittedName>
        <fullName evidence="1">Uncharacterized protein</fullName>
    </submittedName>
</protein>
<dbReference type="EMBL" id="ML208930">
    <property type="protein sequence ID" value="TFK59616.1"/>
    <property type="molecule type" value="Genomic_DNA"/>
</dbReference>